<feature type="chain" id="PRO_5046324109" description="MxaA protein" evidence="1">
    <location>
        <begin position="18"/>
        <end position="290"/>
    </location>
</feature>
<evidence type="ECO:0000313" key="2">
    <source>
        <dbReference type="EMBL" id="MFJ5444655.1"/>
    </source>
</evidence>
<accession>A0ABW8GH11</accession>
<sequence>MRRVLLSLLFLSLPAFAAEKSINAQSFIRDIGYRVGDVVEQRVEVIVPAGFELDESSLPKRLGAGAHIELRDVTHQTERVSKGIKHTFLFDWQVFRTLRDVRPIPLRALDLQFRQGSEILVARLQPAEILMAPMLPTMLTKEQATPREAIEPQIQPLQPILQQLGWSIVGLLVAVLYFAWRFDCLPFKTQHASPFRKAQREIRRLGKQQEALPQSMRILSRAFNDYANTAVTQEGLKHFFSQHPETQPLQAEIEKFFLATQELFFAGKSETISKPEVEKLARQLSLMETP</sequence>
<dbReference type="EMBL" id="JBIWXY010000001">
    <property type="protein sequence ID" value="MFJ5444655.1"/>
    <property type="molecule type" value="Genomic_DNA"/>
</dbReference>
<reference evidence="2 3" key="1">
    <citation type="submission" date="2024-11" db="EMBL/GenBank/DDBJ databases">
        <authorList>
            <person name="Kaparullina E.N."/>
            <person name="Delegan Y.A."/>
            <person name="Doronina N.V."/>
        </authorList>
    </citation>
    <scope>NUCLEOTIDE SEQUENCE [LARGE SCALE GENOMIC DNA]</scope>
    <source>
        <strain evidence="2 3">7sh_L</strain>
    </source>
</reference>
<feature type="signal peptide" evidence="1">
    <location>
        <begin position="1"/>
        <end position="17"/>
    </location>
</feature>
<protein>
    <recommendedName>
        <fullName evidence="4">MxaA protein</fullName>
    </recommendedName>
</protein>
<name>A0ABW8GH11_9PROT</name>
<dbReference type="Proteomes" id="UP001617669">
    <property type="component" value="Unassembled WGS sequence"/>
</dbReference>
<organism evidence="2 3">
    <name type="scientific">Methylobacillus methanolivorans</name>
    <dbReference type="NCBI Taxonomy" id="1848927"/>
    <lineage>
        <taxon>Bacteria</taxon>
        <taxon>Pseudomonadati</taxon>
        <taxon>Pseudomonadota</taxon>
        <taxon>Betaproteobacteria</taxon>
        <taxon>Nitrosomonadales</taxon>
        <taxon>Methylophilaceae</taxon>
        <taxon>Methylobacillus</taxon>
    </lineage>
</organism>
<gene>
    <name evidence="2" type="ORF">ACIKP9_00275</name>
</gene>
<evidence type="ECO:0000313" key="3">
    <source>
        <dbReference type="Proteomes" id="UP001617669"/>
    </source>
</evidence>
<dbReference type="RefSeq" id="WP_400877736.1">
    <property type="nucleotide sequence ID" value="NZ_JBIWXY010000001.1"/>
</dbReference>
<evidence type="ECO:0008006" key="4">
    <source>
        <dbReference type="Google" id="ProtNLM"/>
    </source>
</evidence>
<proteinExistence type="predicted"/>
<keyword evidence="3" id="KW-1185">Reference proteome</keyword>
<keyword evidence="1" id="KW-0732">Signal</keyword>
<comment type="caution">
    <text evidence="2">The sequence shown here is derived from an EMBL/GenBank/DDBJ whole genome shotgun (WGS) entry which is preliminary data.</text>
</comment>
<evidence type="ECO:0000256" key="1">
    <source>
        <dbReference type="SAM" id="SignalP"/>
    </source>
</evidence>